<dbReference type="GO" id="GO:0048646">
    <property type="term" value="P:anatomical structure formation involved in morphogenesis"/>
    <property type="evidence" value="ECO:0007669"/>
    <property type="project" value="UniProtKB-ARBA"/>
</dbReference>
<dbReference type="GO" id="GO:0048468">
    <property type="term" value="P:cell development"/>
    <property type="evidence" value="ECO:0007669"/>
    <property type="project" value="TreeGrafter"/>
</dbReference>
<evidence type="ECO:0000256" key="4">
    <source>
        <dbReference type="ARBA" id="ARBA00023155"/>
    </source>
</evidence>
<dbReference type="GO" id="GO:0000978">
    <property type="term" value="F:RNA polymerase II cis-regulatory region sequence-specific DNA binding"/>
    <property type="evidence" value="ECO:0007669"/>
    <property type="project" value="TreeGrafter"/>
</dbReference>
<dbReference type="GO" id="GO:0001654">
    <property type="term" value="P:eye development"/>
    <property type="evidence" value="ECO:0007669"/>
    <property type="project" value="UniProtKB-ARBA"/>
</dbReference>
<dbReference type="GO" id="GO:0009887">
    <property type="term" value="P:animal organ morphogenesis"/>
    <property type="evidence" value="ECO:0007669"/>
    <property type="project" value="UniProtKB-ARBA"/>
</dbReference>
<proteinExistence type="inferred from homology"/>
<dbReference type="GO" id="GO:0005634">
    <property type="term" value="C:nucleus"/>
    <property type="evidence" value="ECO:0007669"/>
    <property type="project" value="UniProtKB-SubCell"/>
</dbReference>
<dbReference type="SMART" id="SM00389">
    <property type="entry name" value="HOX"/>
    <property type="match status" value="1"/>
</dbReference>
<protein>
    <recommendedName>
        <fullName evidence="8">Homeobox domain-containing protein</fullName>
    </recommendedName>
</protein>
<reference evidence="9" key="1">
    <citation type="submission" date="2015-11" db="EMBL/GenBank/DDBJ databases">
        <title>De novo transcriptome assembly of four potential Pierce s Disease insect vectors from Arizona vineyards.</title>
        <authorList>
            <person name="Tassone E.E."/>
        </authorList>
    </citation>
    <scope>NUCLEOTIDE SEQUENCE</scope>
</reference>
<evidence type="ECO:0000256" key="1">
    <source>
        <dbReference type="ARBA" id="ARBA00004123"/>
    </source>
</evidence>
<dbReference type="InterPro" id="IPR009057">
    <property type="entry name" value="Homeodomain-like_sf"/>
</dbReference>
<feature type="domain" description="Homeobox" evidence="8">
    <location>
        <begin position="1"/>
        <end position="64"/>
    </location>
</feature>
<evidence type="ECO:0000256" key="2">
    <source>
        <dbReference type="ARBA" id="ARBA00008446"/>
    </source>
</evidence>
<evidence type="ECO:0000313" key="9">
    <source>
        <dbReference type="EMBL" id="JAT21037.1"/>
    </source>
</evidence>
<name>A0A1B6LBG3_9HEMI</name>
<dbReference type="Pfam" id="PF05920">
    <property type="entry name" value="Homeobox_KN"/>
    <property type="match status" value="1"/>
</dbReference>
<evidence type="ECO:0000256" key="6">
    <source>
        <dbReference type="PROSITE-ProRule" id="PRU00108"/>
    </source>
</evidence>
<dbReference type="PANTHER" id="PTHR11211:SF3">
    <property type="entry name" value="HOMEOBOX PROTEIN MOHAWK"/>
    <property type="match status" value="1"/>
</dbReference>
<dbReference type="Gene3D" id="1.10.10.60">
    <property type="entry name" value="Homeodomain-like"/>
    <property type="match status" value="1"/>
</dbReference>
<dbReference type="PROSITE" id="PS50071">
    <property type="entry name" value="HOMEOBOX_2"/>
    <property type="match status" value="1"/>
</dbReference>
<gene>
    <name evidence="9" type="ORF">g.46224</name>
</gene>
<sequence>EEARHTKRLFTPEIKKFLKGWLVRRRKNPYPNRNEKKDLALKTGLTYMQICNWFANWRRKLKKTSREAEAAAAAGGGNTWGPLITGYNRHAKGNVEQFSISSDDSIWDEANYNHPDLHFQMMEAPRTIPNTPEVSPHRPHDGLLQFPRPPEPLASPVRSTSAPVLLKWLESAARFRPRETCCAAPGVSWSSPATPVSRKPRAKHKTDVRGRHREELDAAEALTFLSRSCMARQGQCV</sequence>
<dbReference type="InterPro" id="IPR001356">
    <property type="entry name" value="HD"/>
</dbReference>
<feature type="region of interest" description="Disordered" evidence="7">
    <location>
        <begin position="189"/>
        <end position="211"/>
    </location>
</feature>
<accession>A0A1B6LBG3</accession>
<evidence type="ECO:0000259" key="8">
    <source>
        <dbReference type="PROSITE" id="PS50071"/>
    </source>
</evidence>
<evidence type="ECO:0000256" key="7">
    <source>
        <dbReference type="SAM" id="MobiDB-lite"/>
    </source>
</evidence>
<dbReference type="GO" id="GO:0000981">
    <property type="term" value="F:DNA-binding transcription factor activity, RNA polymerase II-specific"/>
    <property type="evidence" value="ECO:0007669"/>
    <property type="project" value="TreeGrafter"/>
</dbReference>
<keyword evidence="3 6" id="KW-0238">DNA-binding</keyword>
<keyword evidence="5 6" id="KW-0539">Nucleus</keyword>
<organism evidence="9">
    <name type="scientific">Graphocephala atropunctata</name>
    <dbReference type="NCBI Taxonomy" id="36148"/>
    <lineage>
        <taxon>Eukaryota</taxon>
        <taxon>Metazoa</taxon>
        <taxon>Ecdysozoa</taxon>
        <taxon>Arthropoda</taxon>
        <taxon>Hexapoda</taxon>
        <taxon>Insecta</taxon>
        <taxon>Pterygota</taxon>
        <taxon>Neoptera</taxon>
        <taxon>Paraneoptera</taxon>
        <taxon>Hemiptera</taxon>
        <taxon>Auchenorrhyncha</taxon>
        <taxon>Membracoidea</taxon>
        <taxon>Cicadellidae</taxon>
        <taxon>Cicadellinae</taxon>
        <taxon>Cicadellini</taxon>
        <taxon>Graphocephala</taxon>
    </lineage>
</organism>
<dbReference type="InterPro" id="IPR008422">
    <property type="entry name" value="KN_HD"/>
</dbReference>
<keyword evidence="4 6" id="KW-0371">Homeobox</keyword>
<dbReference type="CDD" id="cd00086">
    <property type="entry name" value="homeodomain"/>
    <property type="match status" value="1"/>
</dbReference>
<dbReference type="SUPFAM" id="SSF46689">
    <property type="entry name" value="Homeodomain-like"/>
    <property type="match status" value="1"/>
</dbReference>
<dbReference type="AlphaFoldDB" id="A0A1B6LBG3"/>
<dbReference type="GO" id="GO:0007517">
    <property type="term" value="P:muscle organ development"/>
    <property type="evidence" value="ECO:0007669"/>
    <property type="project" value="TreeGrafter"/>
</dbReference>
<feature type="DNA-binding region" description="Homeobox" evidence="6">
    <location>
        <begin position="3"/>
        <end position="65"/>
    </location>
</feature>
<feature type="non-terminal residue" evidence="9">
    <location>
        <position position="1"/>
    </location>
</feature>
<comment type="similarity">
    <text evidence="2">Belongs to the TALE/IRO homeobox family.</text>
</comment>
<dbReference type="EMBL" id="GEBQ01018940">
    <property type="protein sequence ID" value="JAT21037.1"/>
    <property type="molecule type" value="Transcribed_RNA"/>
</dbReference>
<dbReference type="PANTHER" id="PTHR11211">
    <property type="entry name" value="IROQUOIS-CLASS HOMEODOMAIN PROTEIN IRX"/>
    <property type="match status" value="1"/>
</dbReference>
<evidence type="ECO:0000256" key="3">
    <source>
        <dbReference type="ARBA" id="ARBA00023125"/>
    </source>
</evidence>
<comment type="subcellular location">
    <subcellularLocation>
        <location evidence="1 6">Nucleus</location>
    </subcellularLocation>
</comment>
<evidence type="ECO:0000256" key="5">
    <source>
        <dbReference type="ARBA" id="ARBA00023242"/>
    </source>
</evidence>